<dbReference type="EMBL" id="BARU01016953">
    <property type="protein sequence ID" value="GAH54550.1"/>
    <property type="molecule type" value="Genomic_DNA"/>
</dbReference>
<dbReference type="AlphaFoldDB" id="X1HBX9"/>
<evidence type="ECO:0000313" key="1">
    <source>
        <dbReference type="EMBL" id="GAH54550.1"/>
    </source>
</evidence>
<accession>X1HBX9</accession>
<protein>
    <submittedName>
        <fullName evidence="1">Uncharacterized protein</fullName>
    </submittedName>
</protein>
<gene>
    <name evidence="1" type="ORF">S03H2_28145</name>
</gene>
<name>X1HBX9_9ZZZZ</name>
<reference evidence="1" key="1">
    <citation type="journal article" date="2014" name="Front. Microbiol.">
        <title>High frequency of phylogenetically diverse reductive dehalogenase-homologous genes in deep subseafloor sedimentary metagenomes.</title>
        <authorList>
            <person name="Kawai M."/>
            <person name="Futagami T."/>
            <person name="Toyoda A."/>
            <person name="Takaki Y."/>
            <person name="Nishi S."/>
            <person name="Hori S."/>
            <person name="Arai W."/>
            <person name="Tsubouchi T."/>
            <person name="Morono Y."/>
            <person name="Uchiyama I."/>
            <person name="Ito T."/>
            <person name="Fujiyama A."/>
            <person name="Inagaki F."/>
            <person name="Takami H."/>
        </authorList>
    </citation>
    <scope>NUCLEOTIDE SEQUENCE</scope>
    <source>
        <strain evidence="1">Expedition CK06-06</strain>
    </source>
</reference>
<feature type="non-terminal residue" evidence="1">
    <location>
        <position position="1"/>
    </location>
</feature>
<proteinExistence type="predicted"/>
<organism evidence="1">
    <name type="scientific">marine sediment metagenome</name>
    <dbReference type="NCBI Taxonomy" id="412755"/>
    <lineage>
        <taxon>unclassified sequences</taxon>
        <taxon>metagenomes</taxon>
        <taxon>ecological metagenomes</taxon>
    </lineage>
</organism>
<sequence>RKREDGRSEKVNSLLSEFYQGQIAPESLWKKLKEEGKPSLLREAQMRLIDSLSFESTPAELQRKRDGILAIETLKEEQNTSIVELNLNLMEDLQKRCRAEIEQAYNGIRAEVEGNPQLRVKQVQQGQNTMVVQLSVDEAIKQLPQWRDFLSDQEKRYSQEFAKVMEKLKRELK</sequence>
<comment type="caution">
    <text evidence="1">The sequence shown here is derived from an EMBL/GenBank/DDBJ whole genome shotgun (WGS) entry which is preliminary data.</text>
</comment>